<accession>A0AA89BMQ8</accession>
<dbReference type="PIRSF" id="PIRSF006402">
    <property type="entry name" value="UCP006402_thioredoxin"/>
    <property type="match status" value="1"/>
</dbReference>
<dbReference type="InterPro" id="IPR004879">
    <property type="entry name" value="Ssp411-like_TRX"/>
</dbReference>
<dbReference type="PANTHER" id="PTHR42899:SF1">
    <property type="entry name" value="SPERMATOGENESIS-ASSOCIATED PROTEIN 20"/>
    <property type="match status" value="1"/>
</dbReference>
<dbReference type="GO" id="GO:0005975">
    <property type="term" value="P:carbohydrate metabolic process"/>
    <property type="evidence" value="ECO:0007669"/>
    <property type="project" value="InterPro"/>
</dbReference>
<organism evidence="2 3">
    <name type="scientific">Pinctada imbricata</name>
    <name type="common">Atlantic pearl-oyster</name>
    <name type="synonym">Pinctada martensii</name>
    <dbReference type="NCBI Taxonomy" id="66713"/>
    <lineage>
        <taxon>Eukaryota</taxon>
        <taxon>Metazoa</taxon>
        <taxon>Spiralia</taxon>
        <taxon>Lophotrochozoa</taxon>
        <taxon>Mollusca</taxon>
        <taxon>Bivalvia</taxon>
        <taxon>Autobranchia</taxon>
        <taxon>Pteriomorphia</taxon>
        <taxon>Pterioida</taxon>
        <taxon>Pterioidea</taxon>
        <taxon>Pteriidae</taxon>
        <taxon>Pinctada</taxon>
    </lineage>
</organism>
<feature type="domain" description="Spermatogenesis-associated protein 20-like TRX" evidence="1">
    <location>
        <begin position="10"/>
        <end position="171"/>
    </location>
</feature>
<dbReference type="PANTHER" id="PTHR42899">
    <property type="entry name" value="SPERMATOGENESIS-ASSOCIATED PROTEIN 20"/>
    <property type="match status" value="1"/>
</dbReference>
<dbReference type="AlphaFoldDB" id="A0AA89BMQ8"/>
<proteinExistence type="predicted"/>
<dbReference type="Gene3D" id="3.40.30.10">
    <property type="entry name" value="Glutaredoxin"/>
    <property type="match status" value="1"/>
</dbReference>
<dbReference type="InterPro" id="IPR036249">
    <property type="entry name" value="Thioredoxin-like_sf"/>
</dbReference>
<dbReference type="Proteomes" id="UP001186944">
    <property type="component" value="Unassembled WGS sequence"/>
</dbReference>
<protein>
    <recommendedName>
        <fullName evidence="1">Spermatogenesis-associated protein 20-like TRX domain-containing protein</fullName>
    </recommendedName>
</protein>
<dbReference type="SUPFAM" id="SSF48208">
    <property type="entry name" value="Six-hairpin glycosidases"/>
    <property type="match status" value="1"/>
</dbReference>
<evidence type="ECO:0000259" key="1">
    <source>
        <dbReference type="Pfam" id="PF03190"/>
    </source>
</evidence>
<dbReference type="SUPFAM" id="SSF52833">
    <property type="entry name" value="Thioredoxin-like"/>
    <property type="match status" value="1"/>
</dbReference>
<comment type="caution">
    <text evidence="2">The sequence shown here is derived from an EMBL/GenBank/DDBJ whole genome shotgun (WGS) entry which is preliminary data.</text>
</comment>
<reference evidence="2" key="1">
    <citation type="submission" date="2019-08" db="EMBL/GenBank/DDBJ databases">
        <title>The improved chromosome-level genome for the pearl oyster Pinctada fucata martensii using PacBio sequencing and Hi-C.</title>
        <authorList>
            <person name="Zheng Z."/>
        </authorList>
    </citation>
    <scope>NUCLEOTIDE SEQUENCE</scope>
    <source>
        <strain evidence="2">ZZ-2019</strain>
        <tissue evidence="2">Adductor muscle</tissue>
    </source>
</reference>
<keyword evidence="3" id="KW-1185">Reference proteome</keyword>
<dbReference type="InterPro" id="IPR008928">
    <property type="entry name" value="6-hairpin_glycosidase_sf"/>
</dbReference>
<evidence type="ECO:0000313" key="3">
    <source>
        <dbReference type="Proteomes" id="UP001186944"/>
    </source>
</evidence>
<dbReference type="EMBL" id="VSWD01000011">
    <property type="protein sequence ID" value="KAK3088527.1"/>
    <property type="molecule type" value="Genomic_DNA"/>
</dbReference>
<gene>
    <name evidence="2" type="ORF">FSP39_020188</name>
</gene>
<dbReference type="InterPro" id="IPR012341">
    <property type="entry name" value="6hp_glycosidase-like_sf"/>
</dbReference>
<evidence type="ECO:0000313" key="2">
    <source>
        <dbReference type="EMBL" id="KAK3088527.1"/>
    </source>
</evidence>
<dbReference type="CDD" id="cd02955">
    <property type="entry name" value="SSP411"/>
    <property type="match status" value="1"/>
</dbReference>
<dbReference type="Pfam" id="PF03190">
    <property type="entry name" value="Thioredox_DsbH"/>
    <property type="match status" value="1"/>
</dbReference>
<name>A0AA89BMQ8_PINIB</name>
<dbReference type="Gene3D" id="1.50.10.10">
    <property type="match status" value="2"/>
</dbReference>
<sequence>MATKAEGGRNRLANEKSPYLLQHASNPVDWYPWGQEAFDKAKSEGKLIFLSVGYSTCHWCHVMERESFENEEIGKIMNEHYVSVKVDREERPDVDRVYMTFVQATSGGGGWPMSVWLTPDLKPLYGGTYFPPDDRYFGRPGFKTVLRNLAQQWIKKKDMIEQQTDIILQTLQEGTKVAEAPGESLPDKSALLTLFNMLLKSYDSEYGGFSKEPKFPQPVNFNFLFAMYAESPEDDESKSALSMCVHTLKMMAKGGICDHISKGFHRYSTDQQWHVPHFEKMLYDQGQLLVSYANAFQITGDPEFRRVASDIAEYVSRDLSHKDGGFYSAEDADSFPTPGAKEKKEGAFCVWTHSDLHKLLGQKVKDNHTEADVFCHHFDVKENGNVDPYKDPHDELKGQNVLIMRGSVPDTAKHFGLTEEEVTDIIDRCKSVLHDERQKRPKPHLDNKMIASWNGLMISGYARAGSVLKDTAMLQRAKKAADFLRQTMFDESRGILYRTSYVDMDGNTTKGDCPVEGFVDDYSDLIQGLVDLYEATFSPEYLLWAEKLQEKQNELFWDKTDGGYYSNTGKDPSIVLKLKDDQDGAEPCPNSVSANNLLRLSNLLQRPEWQEMAADILKLFYERVTKIPIAVPEMLCALIKINKPPKQVVLVGDNGSEDLQSMIDCVASRYIPNKVLIVLDGTSSELQDRVPFLQTLSKVDGKATAYVCENYACSLPVNTVDALQKLLQHPGSKPS</sequence>
<dbReference type="InterPro" id="IPR024705">
    <property type="entry name" value="Ssp411"/>
</dbReference>